<reference evidence="3 4" key="1">
    <citation type="submission" date="2019-07" db="EMBL/GenBank/DDBJ databases">
        <title>Draft genome assembly of a fouling barnacle, Amphibalanus amphitrite (Darwin, 1854): The first reference genome for Thecostraca.</title>
        <authorList>
            <person name="Kim W."/>
        </authorList>
    </citation>
    <scope>NUCLEOTIDE SEQUENCE [LARGE SCALE GENOMIC DNA]</scope>
    <source>
        <strain evidence="3">SNU_AA5</strain>
        <tissue evidence="3">Soma without cirri and trophi</tissue>
    </source>
</reference>
<feature type="domain" description="Inactive serine protease scarface clip-domain" evidence="2">
    <location>
        <begin position="123"/>
        <end position="189"/>
    </location>
</feature>
<comment type="caution">
    <text evidence="3">The sequence shown here is derived from an EMBL/GenBank/DDBJ whole genome shotgun (WGS) entry which is preliminary data.</text>
</comment>
<evidence type="ECO:0000313" key="4">
    <source>
        <dbReference type="Proteomes" id="UP000440578"/>
    </source>
</evidence>
<evidence type="ECO:0000256" key="1">
    <source>
        <dbReference type="SAM" id="SignalP"/>
    </source>
</evidence>
<evidence type="ECO:0000313" key="3">
    <source>
        <dbReference type="EMBL" id="KAF0304946.1"/>
    </source>
</evidence>
<organism evidence="3 4">
    <name type="scientific">Amphibalanus amphitrite</name>
    <name type="common">Striped barnacle</name>
    <name type="synonym">Balanus amphitrite</name>
    <dbReference type="NCBI Taxonomy" id="1232801"/>
    <lineage>
        <taxon>Eukaryota</taxon>
        <taxon>Metazoa</taxon>
        <taxon>Ecdysozoa</taxon>
        <taxon>Arthropoda</taxon>
        <taxon>Crustacea</taxon>
        <taxon>Multicrustacea</taxon>
        <taxon>Cirripedia</taxon>
        <taxon>Thoracica</taxon>
        <taxon>Thoracicalcarea</taxon>
        <taxon>Balanomorpha</taxon>
        <taxon>Balanoidea</taxon>
        <taxon>Balanidae</taxon>
        <taxon>Amphibalaninae</taxon>
        <taxon>Amphibalanus</taxon>
    </lineage>
</organism>
<dbReference type="Proteomes" id="UP000440578">
    <property type="component" value="Unassembled WGS sequence"/>
</dbReference>
<proteinExistence type="predicted"/>
<dbReference type="Pfam" id="PF18399">
    <property type="entry name" value="CLIP_SPH_Scar"/>
    <property type="match status" value="1"/>
</dbReference>
<dbReference type="AlphaFoldDB" id="A0A6A4WC84"/>
<dbReference type="OrthoDB" id="6401747at2759"/>
<gene>
    <name evidence="3" type="ORF">FJT64_002605</name>
</gene>
<keyword evidence="1" id="KW-0732">Signal</keyword>
<keyword evidence="4" id="KW-1185">Reference proteome</keyword>
<dbReference type="InterPro" id="IPR040973">
    <property type="entry name" value="CLIP_SPH_Scar"/>
</dbReference>
<evidence type="ECO:0000259" key="2">
    <source>
        <dbReference type="Pfam" id="PF18399"/>
    </source>
</evidence>
<name>A0A6A4WC84_AMPAM</name>
<feature type="signal peptide" evidence="1">
    <location>
        <begin position="1"/>
        <end position="16"/>
    </location>
</feature>
<sequence>MWRLLSLTALLSAALAEPLGYGYVPPPPPPPPGTYIPPQRGVEVSASRPVQQQLLQPVVPPLQPVVQQLQVPSSPAPRPRPLPAAGSTAPARFTQFNYKQDIALNRNPGTGGSGPMGVFVGACSASMVCVPEAMCNPYTGFVRGGLLREPTGPSGQPTVALLRCYRLKDGGVGDGVCCRMPHINDPWPDQQRAGST</sequence>
<accession>A0A6A4WC84</accession>
<feature type="chain" id="PRO_5025382570" description="Inactive serine protease scarface clip-domain domain-containing protein" evidence="1">
    <location>
        <begin position="17"/>
        <end position="196"/>
    </location>
</feature>
<dbReference type="EMBL" id="VIIS01000792">
    <property type="protein sequence ID" value="KAF0304946.1"/>
    <property type="molecule type" value="Genomic_DNA"/>
</dbReference>
<protein>
    <recommendedName>
        <fullName evidence="2">Inactive serine protease scarface clip-domain domain-containing protein</fullName>
    </recommendedName>
</protein>